<protein>
    <submittedName>
        <fullName evidence="3">Uncharacterized protein</fullName>
    </submittedName>
</protein>
<sequence>MAAGRTSKYNGANATPRRPSESSGEGCCALLIYVLLLGGSIGLLVFLLKSNVPNIFAIIWSIVPIGLVLFGMSIFDADSPICIPNHCRTRSRERRLNGYDEEARVQTGGQELREVAPATQNSTTQHATQAVQPIVAGPVHGTSAPNNVTTPSSTTSAFEEVDLGSADRWSLRTVDLERPS</sequence>
<evidence type="ECO:0000256" key="1">
    <source>
        <dbReference type="SAM" id="MobiDB-lite"/>
    </source>
</evidence>
<feature type="compositionally biased region" description="Low complexity" evidence="1">
    <location>
        <begin position="142"/>
        <end position="156"/>
    </location>
</feature>
<dbReference type="AlphaFoldDB" id="A0A3N4HJ62"/>
<gene>
    <name evidence="3" type="ORF">BJ508DRAFT_313857</name>
</gene>
<accession>A0A3N4HJ62</accession>
<evidence type="ECO:0000313" key="3">
    <source>
        <dbReference type="EMBL" id="RPA73377.1"/>
    </source>
</evidence>
<name>A0A3N4HJ62_ASCIM</name>
<dbReference type="Proteomes" id="UP000275078">
    <property type="component" value="Unassembled WGS sequence"/>
</dbReference>
<keyword evidence="4" id="KW-1185">Reference proteome</keyword>
<feature type="transmembrane region" description="Helical" evidence="2">
    <location>
        <begin position="55"/>
        <end position="75"/>
    </location>
</feature>
<evidence type="ECO:0000313" key="4">
    <source>
        <dbReference type="Proteomes" id="UP000275078"/>
    </source>
</evidence>
<feature type="transmembrane region" description="Helical" evidence="2">
    <location>
        <begin position="30"/>
        <end position="48"/>
    </location>
</feature>
<keyword evidence="2" id="KW-1133">Transmembrane helix</keyword>
<reference evidence="3 4" key="1">
    <citation type="journal article" date="2018" name="Nat. Ecol. Evol.">
        <title>Pezizomycetes genomes reveal the molecular basis of ectomycorrhizal truffle lifestyle.</title>
        <authorList>
            <person name="Murat C."/>
            <person name="Payen T."/>
            <person name="Noel B."/>
            <person name="Kuo A."/>
            <person name="Morin E."/>
            <person name="Chen J."/>
            <person name="Kohler A."/>
            <person name="Krizsan K."/>
            <person name="Balestrini R."/>
            <person name="Da Silva C."/>
            <person name="Montanini B."/>
            <person name="Hainaut M."/>
            <person name="Levati E."/>
            <person name="Barry K.W."/>
            <person name="Belfiori B."/>
            <person name="Cichocki N."/>
            <person name="Clum A."/>
            <person name="Dockter R.B."/>
            <person name="Fauchery L."/>
            <person name="Guy J."/>
            <person name="Iotti M."/>
            <person name="Le Tacon F."/>
            <person name="Lindquist E.A."/>
            <person name="Lipzen A."/>
            <person name="Malagnac F."/>
            <person name="Mello A."/>
            <person name="Molinier V."/>
            <person name="Miyauchi S."/>
            <person name="Poulain J."/>
            <person name="Riccioni C."/>
            <person name="Rubini A."/>
            <person name="Sitrit Y."/>
            <person name="Splivallo R."/>
            <person name="Traeger S."/>
            <person name="Wang M."/>
            <person name="Zifcakova L."/>
            <person name="Wipf D."/>
            <person name="Zambonelli A."/>
            <person name="Paolocci F."/>
            <person name="Nowrousian M."/>
            <person name="Ottonello S."/>
            <person name="Baldrian P."/>
            <person name="Spatafora J.W."/>
            <person name="Henrissat B."/>
            <person name="Nagy L.G."/>
            <person name="Aury J.M."/>
            <person name="Wincker P."/>
            <person name="Grigoriev I.V."/>
            <person name="Bonfante P."/>
            <person name="Martin F.M."/>
        </authorList>
    </citation>
    <scope>NUCLEOTIDE SEQUENCE [LARGE SCALE GENOMIC DNA]</scope>
    <source>
        <strain evidence="3 4">RN42</strain>
    </source>
</reference>
<keyword evidence="2" id="KW-0472">Membrane</keyword>
<organism evidence="3 4">
    <name type="scientific">Ascobolus immersus RN42</name>
    <dbReference type="NCBI Taxonomy" id="1160509"/>
    <lineage>
        <taxon>Eukaryota</taxon>
        <taxon>Fungi</taxon>
        <taxon>Dikarya</taxon>
        <taxon>Ascomycota</taxon>
        <taxon>Pezizomycotina</taxon>
        <taxon>Pezizomycetes</taxon>
        <taxon>Pezizales</taxon>
        <taxon>Ascobolaceae</taxon>
        <taxon>Ascobolus</taxon>
    </lineage>
</organism>
<feature type="region of interest" description="Disordered" evidence="1">
    <location>
        <begin position="137"/>
        <end position="156"/>
    </location>
</feature>
<evidence type="ECO:0000256" key="2">
    <source>
        <dbReference type="SAM" id="Phobius"/>
    </source>
</evidence>
<keyword evidence="2" id="KW-0812">Transmembrane</keyword>
<dbReference type="EMBL" id="ML119823">
    <property type="protein sequence ID" value="RPA73377.1"/>
    <property type="molecule type" value="Genomic_DNA"/>
</dbReference>
<feature type="region of interest" description="Disordered" evidence="1">
    <location>
        <begin position="1"/>
        <end position="24"/>
    </location>
</feature>
<proteinExistence type="predicted"/>